<dbReference type="OrthoDB" id="6842352at2"/>
<reference evidence="2 3" key="1">
    <citation type="submission" date="2020-07" db="EMBL/GenBank/DDBJ databases">
        <title>Taxonomic revisions and descriptions of new bacterial species based on genomic comparisons in the high-G+C-content subgroup of the family Alcaligenaceae.</title>
        <authorList>
            <person name="Szabo A."/>
            <person name="Felfoldi T."/>
        </authorList>
    </citation>
    <scope>NUCLEOTIDE SEQUENCE [LARGE SCALE GENOMIC DNA]</scope>
    <source>
        <strain evidence="2 3">DSM 25667</strain>
    </source>
</reference>
<organism evidence="2 3">
    <name type="scientific">Pollutimonas harenae</name>
    <dbReference type="NCBI Taxonomy" id="657015"/>
    <lineage>
        <taxon>Bacteria</taxon>
        <taxon>Pseudomonadati</taxon>
        <taxon>Pseudomonadota</taxon>
        <taxon>Betaproteobacteria</taxon>
        <taxon>Burkholderiales</taxon>
        <taxon>Alcaligenaceae</taxon>
        <taxon>Pollutimonas</taxon>
    </lineage>
</organism>
<keyword evidence="1" id="KW-0812">Transmembrane</keyword>
<feature type="transmembrane region" description="Helical" evidence="1">
    <location>
        <begin position="194"/>
        <end position="214"/>
    </location>
</feature>
<name>A0A853GMX2_9BURK</name>
<feature type="transmembrane region" description="Helical" evidence="1">
    <location>
        <begin position="107"/>
        <end position="126"/>
    </location>
</feature>
<feature type="transmembrane region" description="Helical" evidence="1">
    <location>
        <begin position="172"/>
        <end position="188"/>
    </location>
</feature>
<feature type="transmembrane region" description="Helical" evidence="1">
    <location>
        <begin position="221"/>
        <end position="238"/>
    </location>
</feature>
<feature type="transmembrane region" description="Helical" evidence="1">
    <location>
        <begin position="320"/>
        <end position="341"/>
    </location>
</feature>
<dbReference type="Proteomes" id="UP000554144">
    <property type="component" value="Unassembled WGS sequence"/>
</dbReference>
<comment type="caution">
    <text evidence="2">The sequence shown here is derived from an EMBL/GenBank/DDBJ whole genome shotgun (WGS) entry which is preliminary data.</text>
</comment>
<feature type="transmembrane region" description="Helical" evidence="1">
    <location>
        <begin position="78"/>
        <end position="100"/>
    </location>
</feature>
<feature type="transmembrane region" description="Helical" evidence="1">
    <location>
        <begin position="361"/>
        <end position="383"/>
    </location>
</feature>
<proteinExistence type="predicted"/>
<dbReference type="EMBL" id="JACCEV010000001">
    <property type="protein sequence ID" value="NYT84348.1"/>
    <property type="molecule type" value="Genomic_DNA"/>
</dbReference>
<feature type="transmembrane region" description="Helical" evidence="1">
    <location>
        <begin position="23"/>
        <end position="41"/>
    </location>
</feature>
<dbReference type="RefSeq" id="WP_130038481.1">
    <property type="nucleotide sequence ID" value="NZ_JACCEV010000001.1"/>
</dbReference>
<feature type="transmembrane region" description="Helical" evidence="1">
    <location>
        <begin position="53"/>
        <end position="72"/>
    </location>
</feature>
<evidence type="ECO:0008006" key="4">
    <source>
        <dbReference type="Google" id="ProtNLM"/>
    </source>
</evidence>
<evidence type="ECO:0000256" key="1">
    <source>
        <dbReference type="SAM" id="Phobius"/>
    </source>
</evidence>
<keyword evidence="1" id="KW-0472">Membrane</keyword>
<protein>
    <recommendedName>
        <fullName evidence="4">O-antigen ligase domain-containing protein</fullName>
    </recommendedName>
</protein>
<keyword evidence="1" id="KW-1133">Transmembrane helix</keyword>
<accession>A0A853GMX2</accession>
<evidence type="ECO:0000313" key="2">
    <source>
        <dbReference type="EMBL" id="NYT84348.1"/>
    </source>
</evidence>
<dbReference type="AlphaFoldDB" id="A0A853GMX2"/>
<sequence>MLLVVPLALMAAGSLRDLITPLGYWAAWLLWAAVTAVLMRPQAGSWAKSWPPLIISVSYGVLLLGMVIAGVVNYDGATIYQALKIIVIAGIFVAMWWMVLRAQWRQLMTALYWVVGLMAVSLALTVDVNRVLAIGSRHGSSLAAYGVLWKVGALFLPLFVSDFIVRPKARKINALMATLCACFVMLDGSRTAQLVVLATLTGLLVFLGWGHGWWSLFKKSRWWLLLLIAAAMLILSIGENQFSKERPTNQAVTGAASLINKIEGGFTKTFRTRFGKGDPARIKLLRVGVQQSIACLPVGCGFGKTATEVKGGTIMPVHNAYLAALGDFGVLGLLGMLGFVLAACLPIRRVMRRAVDSKQDYYVVAVAGSALGYVMALMLNTFTTEMSEWGYLMVMLAFAWAPAKAA</sequence>
<evidence type="ECO:0000313" key="3">
    <source>
        <dbReference type="Proteomes" id="UP000554144"/>
    </source>
</evidence>
<gene>
    <name evidence="2" type="ORF">H0A62_01920</name>
</gene>
<feature type="transmembrane region" description="Helical" evidence="1">
    <location>
        <begin position="146"/>
        <end position="165"/>
    </location>
</feature>
<keyword evidence="3" id="KW-1185">Reference proteome</keyword>